<comment type="caution">
    <text evidence="9">The sequence shown here is derived from an EMBL/GenBank/DDBJ whole genome shotgun (WGS) entry which is preliminary data.</text>
</comment>
<comment type="similarity">
    <text evidence="2">Belongs to the amino acid-polyamine-organocation (APC) superfamily. Spore germination protein (SGP) (TC 2.A.3.9) family.</text>
</comment>
<dbReference type="PATRIC" id="fig|1196324.3.peg.2956"/>
<keyword evidence="5 8" id="KW-0812">Transmembrane</keyword>
<sequence length="362" mass="40309">MVNDHEKIGTVQLAFLIVQTQIGVGILSLPFTVQASAGGDGWISVIVGGLAVNALIYLMIALTKRFPSLSLVEYLPLILGRYAGKILGFIYIIYFLSTASLVLVLAMRIIYEWILSDTPRWSVLLLIMIPSIYLAKEPLRIIARFHGFVSFLIVVLVGMICYSYLDVDIRYLLPVGHSGLLAILKGSKDAILSLLGFELLLIIFPMLQHQKKALKAATIANLSVTLIYVFIVITALISFSPKEIVLVPEPVLYMLKAYSSRIFERLDLLLLSIWMVTVTTSYISYLYMAGKSLQQLYGMTKQSYAVYAAAFATIWMPMIVSKDLQVTKIGSFLSNTSYLFIAGIPIILLLISLLFKRKEGID</sequence>
<name>I8UCB1_9BACL</name>
<feature type="transmembrane region" description="Helical" evidence="8">
    <location>
        <begin position="118"/>
        <end position="135"/>
    </location>
</feature>
<feature type="transmembrane region" description="Helical" evidence="8">
    <location>
        <begin position="12"/>
        <end position="35"/>
    </location>
</feature>
<dbReference type="Proteomes" id="UP000004080">
    <property type="component" value="Unassembled WGS sequence"/>
</dbReference>
<evidence type="ECO:0000313" key="10">
    <source>
        <dbReference type="Proteomes" id="UP000004080"/>
    </source>
</evidence>
<organism evidence="9 10">
    <name type="scientific">Fictibacillus macauensis ZFHKF-1</name>
    <dbReference type="NCBI Taxonomy" id="1196324"/>
    <lineage>
        <taxon>Bacteria</taxon>
        <taxon>Bacillati</taxon>
        <taxon>Bacillota</taxon>
        <taxon>Bacilli</taxon>
        <taxon>Bacillales</taxon>
        <taxon>Fictibacillaceae</taxon>
        <taxon>Fictibacillus</taxon>
    </lineage>
</organism>
<dbReference type="InterPro" id="IPR004761">
    <property type="entry name" value="Spore_GerAB"/>
</dbReference>
<keyword evidence="3" id="KW-0813">Transport</keyword>
<dbReference type="Pfam" id="PF03845">
    <property type="entry name" value="Spore_permease"/>
    <property type="match status" value="1"/>
</dbReference>
<dbReference type="EMBL" id="AKKV01000031">
    <property type="protein sequence ID" value="EIT84540.1"/>
    <property type="molecule type" value="Genomic_DNA"/>
</dbReference>
<proteinExistence type="inferred from homology"/>
<keyword evidence="6 8" id="KW-1133">Transmembrane helix</keyword>
<feature type="transmembrane region" description="Helical" evidence="8">
    <location>
        <begin position="190"/>
        <end position="207"/>
    </location>
</feature>
<comment type="subcellular location">
    <subcellularLocation>
        <location evidence="1">Membrane</location>
        <topology evidence="1">Multi-pass membrane protein</topology>
    </subcellularLocation>
</comment>
<dbReference type="GO" id="GO:0009847">
    <property type="term" value="P:spore germination"/>
    <property type="evidence" value="ECO:0007669"/>
    <property type="project" value="InterPro"/>
</dbReference>
<evidence type="ECO:0000256" key="4">
    <source>
        <dbReference type="ARBA" id="ARBA00022544"/>
    </source>
</evidence>
<protein>
    <submittedName>
        <fullName evidence="9">Spore germination protein GerKB</fullName>
    </submittedName>
</protein>
<evidence type="ECO:0000256" key="5">
    <source>
        <dbReference type="ARBA" id="ARBA00022692"/>
    </source>
</evidence>
<accession>I8UCB1</accession>
<dbReference type="NCBIfam" id="TIGR00912">
    <property type="entry name" value="2A0309"/>
    <property type="match status" value="1"/>
</dbReference>
<dbReference type="RefSeq" id="WP_007202970.1">
    <property type="nucleotide sequence ID" value="NZ_AKKV01000031.1"/>
</dbReference>
<gene>
    <name evidence="9" type="ORF">A374_14460</name>
</gene>
<feature type="transmembrane region" description="Helical" evidence="8">
    <location>
        <begin position="332"/>
        <end position="355"/>
    </location>
</feature>
<evidence type="ECO:0000256" key="7">
    <source>
        <dbReference type="ARBA" id="ARBA00023136"/>
    </source>
</evidence>
<keyword evidence="10" id="KW-1185">Reference proteome</keyword>
<evidence type="ECO:0000256" key="2">
    <source>
        <dbReference type="ARBA" id="ARBA00007998"/>
    </source>
</evidence>
<keyword evidence="4" id="KW-0309">Germination</keyword>
<dbReference type="AlphaFoldDB" id="I8UCB1"/>
<evidence type="ECO:0000256" key="8">
    <source>
        <dbReference type="SAM" id="Phobius"/>
    </source>
</evidence>
<feature type="transmembrane region" description="Helical" evidence="8">
    <location>
        <begin position="302"/>
        <end position="320"/>
    </location>
</feature>
<dbReference type="PANTHER" id="PTHR34975">
    <property type="entry name" value="SPORE GERMINATION PROTEIN A2"/>
    <property type="match status" value="1"/>
</dbReference>
<evidence type="ECO:0000256" key="1">
    <source>
        <dbReference type="ARBA" id="ARBA00004141"/>
    </source>
</evidence>
<dbReference type="Gene3D" id="1.20.1740.10">
    <property type="entry name" value="Amino acid/polyamine transporter I"/>
    <property type="match status" value="1"/>
</dbReference>
<dbReference type="STRING" id="1196324.A374_14460"/>
<feature type="transmembrane region" description="Helical" evidence="8">
    <location>
        <begin position="82"/>
        <end position="106"/>
    </location>
</feature>
<feature type="transmembrane region" description="Helical" evidence="8">
    <location>
        <begin position="41"/>
        <end position="62"/>
    </location>
</feature>
<dbReference type="eggNOG" id="COG0531">
    <property type="taxonomic scope" value="Bacteria"/>
</dbReference>
<feature type="transmembrane region" description="Helical" evidence="8">
    <location>
        <begin position="268"/>
        <end position="290"/>
    </location>
</feature>
<keyword evidence="7 8" id="KW-0472">Membrane</keyword>
<evidence type="ECO:0000313" key="9">
    <source>
        <dbReference type="EMBL" id="EIT84540.1"/>
    </source>
</evidence>
<evidence type="ECO:0000256" key="6">
    <source>
        <dbReference type="ARBA" id="ARBA00022989"/>
    </source>
</evidence>
<reference evidence="9 10" key="1">
    <citation type="journal article" date="2012" name="J. Bacteriol.">
        <title>Genome of Bacillus macauensis ZFHKF-1, a Long-Chain-Forming Bacterium.</title>
        <authorList>
            <person name="Cai L."/>
            <person name="Zhang T."/>
        </authorList>
    </citation>
    <scope>NUCLEOTIDE SEQUENCE [LARGE SCALE GENOMIC DNA]</scope>
    <source>
        <strain evidence="9 10">ZFHKF-1</strain>
    </source>
</reference>
<dbReference type="PANTHER" id="PTHR34975:SF2">
    <property type="entry name" value="SPORE GERMINATION PROTEIN A2"/>
    <property type="match status" value="1"/>
</dbReference>
<feature type="transmembrane region" description="Helical" evidence="8">
    <location>
        <begin position="147"/>
        <end position="165"/>
    </location>
</feature>
<feature type="transmembrane region" description="Helical" evidence="8">
    <location>
        <begin position="219"/>
        <end position="239"/>
    </location>
</feature>
<evidence type="ECO:0000256" key="3">
    <source>
        <dbReference type="ARBA" id="ARBA00022448"/>
    </source>
</evidence>
<dbReference type="GO" id="GO:0016020">
    <property type="term" value="C:membrane"/>
    <property type="evidence" value="ECO:0007669"/>
    <property type="project" value="UniProtKB-SubCell"/>
</dbReference>